<evidence type="ECO:0000313" key="3">
    <source>
        <dbReference type="Proteomes" id="UP001177003"/>
    </source>
</evidence>
<reference evidence="2" key="1">
    <citation type="submission" date="2023-04" db="EMBL/GenBank/DDBJ databases">
        <authorList>
            <person name="Vijverberg K."/>
            <person name="Xiong W."/>
            <person name="Schranz E."/>
        </authorList>
    </citation>
    <scope>NUCLEOTIDE SEQUENCE</scope>
</reference>
<sequence>MENERERKQCTNTARGENTKARRCDFVDRPREGSSPGFVDAKKEDGEKQRGFFRPRLALRCERGKGPMGQSRQQVGDLVDFARPKKGRCARGDDGWSEIVRATVAVPINNGWEEAGLNGKDEAATTMVFRGVWLVKSTGSGGWDN</sequence>
<name>A0AA35VS93_LACSI</name>
<evidence type="ECO:0000256" key="1">
    <source>
        <dbReference type="SAM" id="MobiDB-lite"/>
    </source>
</evidence>
<feature type="region of interest" description="Disordered" evidence="1">
    <location>
        <begin position="1"/>
        <end position="46"/>
    </location>
</feature>
<proteinExistence type="predicted"/>
<dbReference type="Proteomes" id="UP001177003">
    <property type="component" value="Chromosome 2"/>
</dbReference>
<organism evidence="2 3">
    <name type="scientific">Lactuca saligna</name>
    <name type="common">Willowleaf lettuce</name>
    <dbReference type="NCBI Taxonomy" id="75948"/>
    <lineage>
        <taxon>Eukaryota</taxon>
        <taxon>Viridiplantae</taxon>
        <taxon>Streptophyta</taxon>
        <taxon>Embryophyta</taxon>
        <taxon>Tracheophyta</taxon>
        <taxon>Spermatophyta</taxon>
        <taxon>Magnoliopsida</taxon>
        <taxon>eudicotyledons</taxon>
        <taxon>Gunneridae</taxon>
        <taxon>Pentapetalae</taxon>
        <taxon>asterids</taxon>
        <taxon>campanulids</taxon>
        <taxon>Asterales</taxon>
        <taxon>Asteraceae</taxon>
        <taxon>Cichorioideae</taxon>
        <taxon>Cichorieae</taxon>
        <taxon>Lactucinae</taxon>
        <taxon>Lactuca</taxon>
    </lineage>
</organism>
<accession>A0AA35VS93</accession>
<feature type="compositionally biased region" description="Basic and acidic residues" evidence="1">
    <location>
        <begin position="17"/>
        <end position="32"/>
    </location>
</feature>
<keyword evidence="3" id="KW-1185">Reference proteome</keyword>
<gene>
    <name evidence="2" type="ORF">LSALG_LOCUS12222</name>
</gene>
<dbReference type="EMBL" id="OX465078">
    <property type="protein sequence ID" value="CAI9271975.1"/>
    <property type="molecule type" value="Genomic_DNA"/>
</dbReference>
<evidence type="ECO:0000313" key="2">
    <source>
        <dbReference type="EMBL" id="CAI9271975.1"/>
    </source>
</evidence>
<dbReference type="AlphaFoldDB" id="A0AA35VS93"/>
<protein>
    <submittedName>
        <fullName evidence="2">Uncharacterized protein</fullName>
    </submittedName>
</protein>